<dbReference type="AlphaFoldDB" id="V8G5U2"/>
<keyword evidence="1" id="KW-1133">Transmembrane helix</keyword>
<evidence type="ECO:0000313" key="2">
    <source>
        <dbReference type="EMBL" id="ETD71358.1"/>
    </source>
</evidence>
<keyword evidence="1" id="KW-0472">Membrane</keyword>
<gene>
    <name evidence="2" type="ORF">V757_06620</name>
</gene>
<organism evidence="2 3">
    <name type="scientific">Pelistega indica</name>
    <dbReference type="NCBI Taxonomy" id="1414851"/>
    <lineage>
        <taxon>Bacteria</taxon>
        <taxon>Pseudomonadati</taxon>
        <taxon>Pseudomonadota</taxon>
        <taxon>Betaproteobacteria</taxon>
        <taxon>Burkholderiales</taxon>
        <taxon>Alcaligenaceae</taxon>
        <taxon>Pelistega</taxon>
    </lineage>
</organism>
<name>V8G5U2_9BURK</name>
<sequence>MQLNSLLDNKHTHDLVTDSLHVLEHIVEEIYQLAPFLHGEVDCGQAYITRVSKQEMNKLVEKINELYQAISKQHPESGSIHWTCRTWNLLIWQAIYVVVGVAYNLQALFLA</sequence>
<protein>
    <submittedName>
        <fullName evidence="2">Uncharacterized protein</fullName>
    </submittedName>
</protein>
<comment type="caution">
    <text evidence="2">The sequence shown here is derived from an EMBL/GenBank/DDBJ whole genome shotgun (WGS) entry which is preliminary data.</text>
</comment>
<dbReference type="RefSeq" id="WP_023950990.1">
    <property type="nucleotide sequence ID" value="NZ_AYSV01000082.1"/>
</dbReference>
<dbReference type="EMBL" id="AYSV01000082">
    <property type="protein sequence ID" value="ETD71358.1"/>
    <property type="molecule type" value="Genomic_DNA"/>
</dbReference>
<evidence type="ECO:0000256" key="1">
    <source>
        <dbReference type="SAM" id="Phobius"/>
    </source>
</evidence>
<dbReference type="Proteomes" id="UP000018766">
    <property type="component" value="Unassembled WGS sequence"/>
</dbReference>
<keyword evidence="3" id="KW-1185">Reference proteome</keyword>
<feature type="transmembrane region" description="Helical" evidence="1">
    <location>
        <begin position="89"/>
        <end position="109"/>
    </location>
</feature>
<proteinExistence type="predicted"/>
<keyword evidence="1" id="KW-0812">Transmembrane</keyword>
<evidence type="ECO:0000313" key="3">
    <source>
        <dbReference type="Proteomes" id="UP000018766"/>
    </source>
</evidence>
<reference evidence="2 3" key="1">
    <citation type="submission" date="2013-11" db="EMBL/GenBank/DDBJ databases">
        <title>Genomic analysis of Pelistega sp. HM-7.</title>
        <authorList>
            <person name="Kumbhare S.V."/>
            <person name="Shetty S.A."/>
            <person name="Sharma O."/>
            <person name="Dhotre D.P."/>
        </authorList>
    </citation>
    <scope>NUCLEOTIDE SEQUENCE [LARGE SCALE GENOMIC DNA]</scope>
    <source>
        <strain evidence="2 3">HM-7</strain>
    </source>
</reference>
<dbReference type="OrthoDB" id="7942745at2"/>
<accession>V8G5U2</accession>